<dbReference type="GO" id="GO:0016251">
    <property type="term" value="F:RNA polymerase II general transcription initiation factor activity"/>
    <property type="evidence" value="ECO:0007669"/>
    <property type="project" value="TreeGrafter"/>
</dbReference>
<dbReference type="Pfam" id="PF04494">
    <property type="entry name" value="TFIID_NTD2"/>
    <property type="match status" value="1"/>
</dbReference>
<dbReference type="SUPFAM" id="SSF50978">
    <property type="entry name" value="WD40 repeat-like"/>
    <property type="match status" value="1"/>
</dbReference>
<dbReference type="InterPro" id="IPR001680">
    <property type="entry name" value="WD40_rpt"/>
</dbReference>
<evidence type="ECO:0000313" key="11">
    <source>
        <dbReference type="EMBL" id="KAJ6216462.1"/>
    </source>
</evidence>
<dbReference type="SUPFAM" id="SSF160897">
    <property type="entry name" value="Taf5 N-terminal domain-like"/>
    <property type="match status" value="1"/>
</dbReference>
<feature type="repeat" description="WD" evidence="8">
    <location>
        <begin position="549"/>
        <end position="590"/>
    </location>
</feature>
<dbReference type="EMBL" id="JAPWDV010000003">
    <property type="protein sequence ID" value="KAJ6216462.1"/>
    <property type="molecule type" value="Genomic_DNA"/>
</dbReference>
<feature type="repeat" description="WD" evidence="8">
    <location>
        <begin position="592"/>
        <end position="629"/>
    </location>
</feature>
<evidence type="ECO:0000256" key="9">
    <source>
        <dbReference type="SAM" id="MobiDB-lite"/>
    </source>
</evidence>
<dbReference type="Gene3D" id="2.130.10.10">
    <property type="entry name" value="YVTN repeat-like/Quinoprotein amine dehydrogenase"/>
    <property type="match status" value="2"/>
</dbReference>
<dbReference type="OMA" id="DAQHYEQ"/>
<dbReference type="CDD" id="cd00200">
    <property type="entry name" value="WD40"/>
    <property type="match status" value="1"/>
</dbReference>
<dbReference type="InterPro" id="IPR037264">
    <property type="entry name" value="TFIID_NTD2_sf"/>
</dbReference>
<dbReference type="Proteomes" id="UP001142055">
    <property type="component" value="Chromosome 3"/>
</dbReference>
<name>A0A9Q0M1Y9_BLOTA</name>
<accession>A0A9Q0M1Y9</accession>
<feature type="region of interest" description="Disordered" evidence="9">
    <location>
        <begin position="1"/>
        <end position="21"/>
    </location>
</feature>
<evidence type="ECO:0000256" key="2">
    <source>
        <dbReference type="ARBA" id="ARBA00009435"/>
    </source>
</evidence>
<dbReference type="SMART" id="SM00320">
    <property type="entry name" value="WD40"/>
    <property type="match status" value="5"/>
</dbReference>
<organism evidence="11 12">
    <name type="scientific">Blomia tropicalis</name>
    <name type="common">Mite</name>
    <dbReference type="NCBI Taxonomy" id="40697"/>
    <lineage>
        <taxon>Eukaryota</taxon>
        <taxon>Metazoa</taxon>
        <taxon>Ecdysozoa</taxon>
        <taxon>Arthropoda</taxon>
        <taxon>Chelicerata</taxon>
        <taxon>Arachnida</taxon>
        <taxon>Acari</taxon>
        <taxon>Acariformes</taxon>
        <taxon>Sarcoptiformes</taxon>
        <taxon>Astigmata</taxon>
        <taxon>Glycyphagoidea</taxon>
        <taxon>Echimyopodidae</taxon>
        <taxon>Blomia</taxon>
    </lineage>
</organism>
<dbReference type="CDD" id="cd08044">
    <property type="entry name" value="TAF5_NTD2"/>
    <property type="match status" value="1"/>
</dbReference>
<dbReference type="Gene3D" id="1.25.40.500">
    <property type="entry name" value="TFIID subunit TAF5, NTD2 domain"/>
    <property type="match status" value="1"/>
</dbReference>
<feature type="compositionally biased region" description="Polar residues" evidence="9">
    <location>
        <begin position="8"/>
        <end position="21"/>
    </location>
</feature>
<proteinExistence type="inferred from homology"/>
<dbReference type="InterPro" id="IPR015943">
    <property type="entry name" value="WD40/YVTN_repeat-like_dom_sf"/>
</dbReference>
<dbReference type="InterPro" id="IPR020472">
    <property type="entry name" value="WD40_PAC1"/>
</dbReference>
<feature type="repeat" description="WD" evidence="8">
    <location>
        <begin position="465"/>
        <end position="506"/>
    </location>
</feature>
<gene>
    <name evidence="11" type="ORF">RDWZM_007619</name>
</gene>
<evidence type="ECO:0000256" key="1">
    <source>
        <dbReference type="ARBA" id="ARBA00004123"/>
    </source>
</evidence>
<dbReference type="PROSITE" id="PS50294">
    <property type="entry name" value="WD_REPEATS_REGION"/>
    <property type="match status" value="4"/>
</dbReference>
<dbReference type="GO" id="GO:0006367">
    <property type="term" value="P:transcription initiation at RNA polymerase II promoter"/>
    <property type="evidence" value="ECO:0007669"/>
    <property type="project" value="TreeGrafter"/>
</dbReference>
<protein>
    <recommendedName>
        <fullName evidence="10">TFIID subunit TAF5 NTD2 domain-containing protein</fullName>
    </recommendedName>
</protein>
<keyword evidence="6" id="KW-0804">Transcription</keyword>
<dbReference type="PRINTS" id="PR00320">
    <property type="entry name" value="GPROTEINBRPT"/>
</dbReference>
<feature type="compositionally biased region" description="Basic and acidic residues" evidence="9">
    <location>
        <begin position="317"/>
        <end position="327"/>
    </location>
</feature>
<keyword evidence="4" id="KW-0677">Repeat</keyword>
<feature type="repeat" description="WD" evidence="8">
    <location>
        <begin position="507"/>
        <end position="548"/>
    </location>
</feature>
<sequence length="667" mass="75175">MCNDNDHNQSNGSGMDQLKNNINGSKAVDKSQLLAIIHFLKKNELSGAEEALRKEVSNLISEDDIKNISSTDLNDSAFSSFAYRTEGNPNIYEDNYKQLQRFVDGSLDSYRHELSKLLYPVFVHMYLELVCSDHEDQAISFMRQFKNQQDFVYTNDVNKLSLVTKREHFSIYNEVTESFRNSQQLYTIRLSRDSYNYLKRFLQDKSQTSTGKATILVNIIQEHLFIDVYDGLTRSKANVEAISGAMFGEAIRDTNKQKVFYGLMKEPEIKVDMFEMDIDLDSSSQQNFANDSSIGEGSSTHTGSSGAMSIKKKKTKKDSSQAKKARNDPNAPAPTRIPLPELRDAEQFEKIRARKEAAKVLNLGPETLPSICLYTLLNSQANAHETSPICAEVSDDSTLLAVAQDLENLDKESDDVFLKMMDEHNVEVKIFYGHNGPVYGLSFSPCKDLLFSLMEFAHWTNVVVYKGHCFPVWGVKFSPQGYYFASCSHDRTARLWATDNYSPLRYFVGHFTDVDCIQFHPNSNYIATGSSDRSVRLWDCLNGNCVRHMTGHKGNIHTLAFENSGRFLASAGADKRILIWDLASSHLVADLCGGHTEPIYTLTFNRGTDATILASGGLDNQVILWDIQTLLEDIDFEELTPTSTPSIKAKNEAYLLASYPTKSTQIY</sequence>
<feature type="region of interest" description="Disordered" evidence="9">
    <location>
        <begin position="285"/>
        <end position="337"/>
    </location>
</feature>
<dbReference type="InterPro" id="IPR036322">
    <property type="entry name" value="WD40_repeat_dom_sf"/>
</dbReference>
<dbReference type="PANTHER" id="PTHR19879">
    <property type="entry name" value="TRANSCRIPTION INITIATION FACTOR TFIID"/>
    <property type="match status" value="1"/>
</dbReference>
<evidence type="ECO:0000256" key="8">
    <source>
        <dbReference type="PROSITE-ProRule" id="PRU00221"/>
    </source>
</evidence>
<dbReference type="InterPro" id="IPR019775">
    <property type="entry name" value="WD40_repeat_CS"/>
</dbReference>
<comment type="caution">
    <text evidence="11">The sequence shown here is derived from an EMBL/GenBank/DDBJ whole genome shotgun (WGS) entry which is preliminary data.</text>
</comment>
<feature type="domain" description="TFIID subunit TAF5 NTD2" evidence="10">
    <location>
        <begin position="87"/>
        <end position="224"/>
    </location>
</feature>
<evidence type="ECO:0000256" key="3">
    <source>
        <dbReference type="ARBA" id="ARBA00022574"/>
    </source>
</evidence>
<dbReference type="GO" id="GO:0005669">
    <property type="term" value="C:transcription factor TFIID complex"/>
    <property type="evidence" value="ECO:0007669"/>
    <property type="project" value="TreeGrafter"/>
</dbReference>
<dbReference type="PROSITE" id="PS00678">
    <property type="entry name" value="WD_REPEATS_1"/>
    <property type="match status" value="2"/>
</dbReference>
<dbReference type="InterPro" id="IPR007582">
    <property type="entry name" value="TFIID_NTD2"/>
</dbReference>
<dbReference type="Pfam" id="PF00400">
    <property type="entry name" value="WD40"/>
    <property type="match status" value="5"/>
</dbReference>
<evidence type="ECO:0000259" key="10">
    <source>
        <dbReference type="Pfam" id="PF04494"/>
    </source>
</evidence>
<evidence type="ECO:0000313" key="12">
    <source>
        <dbReference type="Proteomes" id="UP001142055"/>
    </source>
</evidence>
<evidence type="ECO:0000256" key="6">
    <source>
        <dbReference type="ARBA" id="ARBA00023163"/>
    </source>
</evidence>
<dbReference type="PANTHER" id="PTHR19879:SF1">
    <property type="entry name" value="CANNONBALL-RELATED"/>
    <property type="match status" value="1"/>
</dbReference>
<comment type="subcellular location">
    <subcellularLocation>
        <location evidence="1">Nucleus</location>
    </subcellularLocation>
</comment>
<feature type="compositionally biased region" description="Low complexity" evidence="9">
    <location>
        <begin position="292"/>
        <end position="309"/>
    </location>
</feature>
<keyword evidence="12" id="KW-1185">Reference proteome</keyword>
<reference evidence="11" key="1">
    <citation type="submission" date="2022-12" db="EMBL/GenBank/DDBJ databases">
        <title>Genome assemblies of Blomia tropicalis.</title>
        <authorList>
            <person name="Cui Y."/>
        </authorList>
    </citation>
    <scope>NUCLEOTIDE SEQUENCE</scope>
    <source>
        <tissue evidence="11">Adult mites</tissue>
    </source>
</reference>
<evidence type="ECO:0000256" key="4">
    <source>
        <dbReference type="ARBA" id="ARBA00022737"/>
    </source>
</evidence>
<evidence type="ECO:0000256" key="7">
    <source>
        <dbReference type="ARBA" id="ARBA00023242"/>
    </source>
</evidence>
<comment type="similarity">
    <text evidence="2">Belongs to the WD repeat TAF5 family.</text>
</comment>
<dbReference type="PROSITE" id="PS50082">
    <property type="entry name" value="WD_REPEATS_2"/>
    <property type="match status" value="4"/>
</dbReference>
<keyword evidence="7" id="KW-0539">Nucleus</keyword>
<keyword evidence="5" id="KW-0805">Transcription regulation</keyword>
<keyword evidence="3 8" id="KW-0853">WD repeat</keyword>
<dbReference type="AlphaFoldDB" id="A0A9Q0M1Y9"/>
<evidence type="ECO:0000256" key="5">
    <source>
        <dbReference type="ARBA" id="ARBA00023015"/>
    </source>
</evidence>